<feature type="transmembrane region" description="Helical" evidence="1">
    <location>
        <begin position="12"/>
        <end position="31"/>
    </location>
</feature>
<dbReference type="EMBL" id="LROT01000034">
    <property type="protein sequence ID" value="KYF32543.1"/>
    <property type="molecule type" value="Genomic_DNA"/>
</dbReference>
<gene>
    <name evidence="2" type="ORF">SMI10712_01960</name>
</gene>
<keyword evidence="1" id="KW-0812">Transmembrane</keyword>
<dbReference type="AlphaFoldDB" id="A0A150NGG2"/>
<accession>A0A150NGG2</accession>
<dbReference type="Proteomes" id="UP000075618">
    <property type="component" value="Unassembled WGS sequence"/>
</dbReference>
<sequence>MEVSVLKTFLELVLIPFAVGVTAEVVADWLIQYIKDKSDKK</sequence>
<keyword evidence="1" id="KW-0472">Membrane</keyword>
<name>A0A150NGG2_STRMT</name>
<evidence type="ECO:0000313" key="2">
    <source>
        <dbReference type="EMBL" id="KYF32543.1"/>
    </source>
</evidence>
<reference evidence="2 3" key="1">
    <citation type="submission" date="2016-01" db="EMBL/GenBank/DDBJ databases">
        <title>Highly variable Streptococcus oralis are common among viridans streptococci isolated from primates.</title>
        <authorList>
            <person name="Denapaite D."/>
            <person name="Rieger M."/>
            <person name="Koendgen S."/>
            <person name="Brueckner R."/>
            <person name="Ochigava I."/>
            <person name="Kappeler P."/>
            <person name="Maetz-Rensing K."/>
            <person name="Leendertz F."/>
            <person name="Hakenbeck R."/>
        </authorList>
    </citation>
    <scope>NUCLEOTIDE SEQUENCE [LARGE SCALE GENOMIC DNA]</scope>
    <source>
        <strain evidence="2 3">10712</strain>
    </source>
</reference>
<dbReference type="PATRIC" id="fig|28037.237.peg.1892"/>
<comment type="caution">
    <text evidence="2">The sequence shown here is derived from an EMBL/GenBank/DDBJ whole genome shotgun (WGS) entry which is preliminary data.</text>
</comment>
<evidence type="ECO:0000256" key="1">
    <source>
        <dbReference type="SAM" id="Phobius"/>
    </source>
</evidence>
<protein>
    <submittedName>
        <fullName evidence="2">Uncharacterized protein</fullName>
    </submittedName>
</protein>
<organism evidence="2 3">
    <name type="scientific">Streptococcus mitis</name>
    <dbReference type="NCBI Taxonomy" id="28037"/>
    <lineage>
        <taxon>Bacteria</taxon>
        <taxon>Bacillati</taxon>
        <taxon>Bacillota</taxon>
        <taxon>Bacilli</taxon>
        <taxon>Lactobacillales</taxon>
        <taxon>Streptococcaceae</taxon>
        <taxon>Streptococcus</taxon>
        <taxon>Streptococcus mitis group</taxon>
    </lineage>
</organism>
<keyword evidence="1" id="KW-1133">Transmembrane helix</keyword>
<evidence type="ECO:0000313" key="3">
    <source>
        <dbReference type="Proteomes" id="UP000075618"/>
    </source>
</evidence>
<proteinExistence type="predicted"/>